<organism evidence="4 5">
    <name type="scientific">Pontibacterium sinense</name>
    <dbReference type="NCBI Taxonomy" id="2781979"/>
    <lineage>
        <taxon>Bacteria</taxon>
        <taxon>Pseudomonadati</taxon>
        <taxon>Pseudomonadota</taxon>
        <taxon>Gammaproteobacteria</taxon>
        <taxon>Oceanospirillales</taxon>
        <taxon>Oceanospirillaceae</taxon>
        <taxon>Pontibacterium</taxon>
    </lineage>
</organism>
<comment type="caution">
    <text evidence="4">The sequence shown here is derived from an EMBL/GenBank/DDBJ whole genome shotgun (WGS) entry which is preliminary data.</text>
</comment>
<reference evidence="4" key="1">
    <citation type="submission" date="2020-10" db="EMBL/GenBank/DDBJ databases">
        <title>Bacterium isolated from coastal waters sediment.</title>
        <authorList>
            <person name="Chen R.-J."/>
            <person name="Lu D.-C."/>
            <person name="Zhu K.-L."/>
            <person name="Du Z.-J."/>
        </authorList>
    </citation>
    <scope>NUCLEOTIDE SEQUENCE</scope>
    <source>
        <strain evidence="4">N1Y112</strain>
    </source>
</reference>
<gene>
    <name evidence="4" type="primary">yegD</name>
    <name evidence="4" type="ORF">IOQ59_13085</name>
</gene>
<dbReference type="AlphaFoldDB" id="A0A8J7JZV8"/>
<dbReference type="Gene3D" id="3.90.640.10">
    <property type="entry name" value="Actin, Chain A, domain 4"/>
    <property type="match status" value="1"/>
</dbReference>
<evidence type="ECO:0000256" key="3">
    <source>
        <dbReference type="ARBA" id="ARBA00022840"/>
    </source>
</evidence>
<comment type="similarity">
    <text evidence="1">Belongs to the heat shock protein 70 family.</text>
</comment>
<dbReference type="InterPro" id="IPR043129">
    <property type="entry name" value="ATPase_NBD"/>
</dbReference>
<dbReference type="PANTHER" id="PTHR19375">
    <property type="entry name" value="HEAT SHOCK PROTEIN 70KDA"/>
    <property type="match status" value="1"/>
</dbReference>
<evidence type="ECO:0000256" key="1">
    <source>
        <dbReference type="ARBA" id="ARBA00007381"/>
    </source>
</evidence>
<dbReference type="SUPFAM" id="SSF53067">
    <property type="entry name" value="Actin-like ATPase domain"/>
    <property type="match status" value="2"/>
</dbReference>
<dbReference type="EMBL" id="JADEYS010000013">
    <property type="protein sequence ID" value="MBE9398189.1"/>
    <property type="molecule type" value="Genomic_DNA"/>
</dbReference>
<dbReference type="RefSeq" id="WP_193953825.1">
    <property type="nucleotide sequence ID" value="NZ_JADEYS010000013.1"/>
</dbReference>
<keyword evidence="5" id="KW-1185">Reference proteome</keyword>
<keyword evidence="3" id="KW-0067">ATP-binding</keyword>
<keyword evidence="2" id="KW-0547">Nucleotide-binding</keyword>
<evidence type="ECO:0000256" key="2">
    <source>
        <dbReference type="ARBA" id="ARBA00022741"/>
    </source>
</evidence>
<dbReference type="GO" id="GO:0140662">
    <property type="term" value="F:ATP-dependent protein folding chaperone"/>
    <property type="evidence" value="ECO:0007669"/>
    <property type="project" value="InterPro"/>
</dbReference>
<dbReference type="InterPro" id="IPR018181">
    <property type="entry name" value="Heat_shock_70_CS"/>
</dbReference>
<evidence type="ECO:0000313" key="5">
    <source>
        <dbReference type="Proteomes" id="UP000640333"/>
    </source>
</evidence>
<accession>A0A8J7JZV8</accession>
<dbReference type="Pfam" id="PF00012">
    <property type="entry name" value="HSP70"/>
    <property type="match status" value="1"/>
</dbReference>
<dbReference type="Gene3D" id="3.30.420.40">
    <property type="match status" value="3"/>
</dbReference>
<dbReference type="GO" id="GO:0005524">
    <property type="term" value="F:ATP binding"/>
    <property type="evidence" value="ECO:0007669"/>
    <property type="project" value="UniProtKB-KW"/>
</dbReference>
<evidence type="ECO:0000313" key="4">
    <source>
        <dbReference type="EMBL" id="MBE9398189.1"/>
    </source>
</evidence>
<sequence>MIAGFDYGSSNCAIGVLNTTSPSGIELLPLHGDQRFLPSTLYALSRELICEAVAKQIENPVLRERYMAERANQLRMAAASRREHDIQSGEQTLFVGEAAIENYIDLPEEGYFIKSPKSFLGVSGLRAEHLAFFEDIVSAMMCEIKKAAERNLDGKIRHTVIGRPVNFQGTGGEDSNRQASEILHRAAARAGFESVELLYEPLAAGINFESDLTDNKTVLVVDVGGGTTDCSVVRMGPDHRVKAERKDDFLGHSGSRVGGNDLDINLAYKGLMPVFGLGGQLKSGRPLPTQPYWNAVSVNDIPAQTEFNSMQNIELMEQLQRDAQEPHKLGRLLQLQEHKQNYQLVRSAEQTKIKLSDQAEYDVDLGYIDKDLTQRIGTDLYEQAVERPVSKIVDLMSEALTQAQCQPDLIYVTGGTAKSPVVREAIARKLGDIPVVDGDHFGSVTAGLTQWAEKIYR</sequence>
<name>A0A8J7JZV8_9GAMM</name>
<dbReference type="NCBIfam" id="NF008673">
    <property type="entry name" value="PRK11678.1"/>
    <property type="match status" value="1"/>
</dbReference>
<dbReference type="PROSITE" id="PS00329">
    <property type="entry name" value="HSP70_2"/>
    <property type="match status" value="1"/>
</dbReference>
<proteinExistence type="inferred from homology"/>
<dbReference type="InterPro" id="IPR013126">
    <property type="entry name" value="Hsp_70_fam"/>
</dbReference>
<dbReference type="Proteomes" id="UP000640333">
    <property type="component" value="Unassembled WGS sequence"/>
</dbReference>
<protein>
    <submittedName>
        <fullName evidence="4">Molecular chaperone</fullName>
    </submittedName>
</protein>